<dbReference type="GO" id="GO:0005524">
    <property type="term" value="F:ATP binding"/>
    <property type="evidence" value="ECO:0007669"/>
    <property type="project" value="UniProtKB-KW"/>
</dbReference>
<dbReference type="Proteomes" id="UP000241507">
    <property type="component" value="Chromosome"/>
</dbReference>
<dbReference type="InterPro" id="IPR005467">
    <property type="entry name" value="His_kinase_dom"/>
</dbReference>
<evidence type="ECO:0000256" key="11">
    <source>
        <dbReference type="PROSITE-ProRule" id="PRU00169"/>
    </source>
</evidence>
<dbReference type="InterPro" id="IPR004358">
    <property type="entry name" value="Sig_transdc_His_kin-like_C"/>
</dbReference>
<dbReference type="InterPro" id="IPR015943">
    <property type="entry name" value="WD40/YVTN_repeat-like_dom_sf"/>
</dbReference>
<dbReference type="InterPro" id="IPR018060">
    <property type="entry name" value="HTH_AraC"/>
</dbReference>
<dbReference type="SUPFAM" id="SSF47384">
    <property type="entry name" value="Homodimeric domain of signal transducing histidine kinase"/>
    <property type="match status" value="1"/>
</dbReference>
<dbReference type="Gene3D" id="1.10.287.130">
    <property type="match status" value="1"/>
</dbReference>
<organism evidence="16 17">
    <name type="scientific">Christiangramia fulva</name>
    <dbReference type="NCBI Taxonomy" id="2126553"/>
    <lineage>
        <taxon>Bacteria</taxon>
        <taxon>Pseudomonadati</taxon>
        <taxon>Bacteroidota</taxon>
        <taxon>Flavobacteriia</taxon>
        <taxon>Flavobacteriales</taxon>
        <taxon>Flavobacteriaceae</taxon>
        <taxon>Christiangramia</taxon>
    </lineage>
</organism>
<dbReference type="Gene3D" id="3.40.50.2300">
    <property type="match status" value="1"/>
</dbReference>
<keyword evidence="6 16" id="KW-0418">Kinase</keyword>
<dbReference type="InterPro" id="IPR036097">
    <property type="entry name" value="HisK_dim/P_sf"/>
</dbReference>
<dbReference type="Gene3D" id="2.60.40.10">
    <property type="entry name" value="Immunoglobulins"/>
    <property type="match status" value="1"/>
</dbReference>
<dbReference type="SMART" id="SM00342">
    <property type="entry name" value="HTH_ARAC"/>
    <property type="match status" value="1"/>
</dbReference>
<keyword evidence="12" id="KW-1133">Transmembrane helix</keyword>
<evidence type="ECO:0000256" key="1">
    <source>
        <dbReference type="ARBA" id="ARBA00000085"/>
    </source>
</evidence>
<keyword evidence="4" id="KW-0808">Transferase</keyword>
<keyword evidence="10" id="KW-0804">Transcription</keyword>
<dbReference type="GO" id="GO:0000155">
    <property type="term" value="F:phosphorelay sensor kinase activity"/>
    <property type="evidence" value="ECO:0007669"/>
    <property type="project" value="InterPro"/>
</dbReference>
<dbReference type="EC" id="2.7.13.3" evidence="2"/>
<dbReference type="KEGG" id="grs:C7S20_10135"/>
<dbReference type="CDD" id="cd00082">
    <property type="entry name" value="HisKA"/>
    <property type="match status" value="1"/>
</dbReference>
<dbReference type="InterPro" id="IPR013783">
    <property type="entry name" value="Ig-like_fold"/>
</dbReference>
<evidence type="ECO:0000259" key="15">
    <source>
        <dbReference type="PROSITE" id="PS50110"/>
    </source>
</evidence>
<protein>
    <recommendedName>
        <fullName evidence="2">histidine kinase</fullName>
        <ecNumber evidence="2">2.7.13.3</ecNumber>
    </recommendedName>
</protein>
<keyword evidence="7" id="KW-0067">ATP-binding</keyword>
<dbReference type="InterPro" id="IPR011006">
    <property type="entry name" value="CheY-like_superfamily"/>
</dbReference>
<dbReference type="Pfam" id="PF00072">
    <property type="entry name" value="Response_reg"/>
    <property type="match status" value="1"/>
</dbReference>
<name>A0A2R3Z5Q2_9FLAO</name>
<sequence length="1370" mass="155421">MLNLDNLKNDFIKNFTQRMEIRNLSFIYIFQFCLVVFAQKSSGQNVSNYNLNFHLLDVSSGLSHNFVNDITQDSLGFIWVGTYDGLNRYDGSSFLQFKKELKKPLMGLSNNYVQALEVLPQGILIATDAGLNTYNLRSGKFDILNSENGLYNNSVSSIKKFCDNNLLVGTYRGGLQIVNQKKEVISLPDFFGINNELSFNEISSIVIQNDSLIWVGSFNNGLDRISLRTGEITHSSKIKGLDLTSAVINILYVDSKNNLWIGTRRGLKILKNDGKVLSLSKSKAPSFGLSDDEILSLQEDRNGQMWIGTRNGGLNILDIKSLNSKKLLNRWYLPDNSGKSVFNRTVSVIFRDKQGNMWLGTPTGINFVNPKGEKIQLLTHQNLKGHSLSHDRIGSIAKADKNKVWIGTDGAGLDLLDPQKGKVKHFEHSGENSLSNNYLLSIYQQSPDSVWVGTYQGGLNLLNPKTGDCRHYLQGSTEEGSDVRVIYRASNGKLWVGTNRGGLYKYIRGKDQFQYIDNLGKIDVRDIAEDKNGILWLATYGSGIIKFEPETRVYNTYLQSNLPKLNSNVIFSIIVLPDGDILAGTRYAGLIRLDPETNRIDHFTETDGLSNNTVNSLVIEDDKFVWMGSYNGLNRYNIRTNEILNISALDNIQEGEFNIGAAEINRDGVIYIGGNNGLNIFNPKDFKADKNDFPVVFEGIKVLNEEVKVAENGEKSILEETIFFQDEIKLASNQNSFSIDFAALKYPEAKNINYSYKLENYNDFWIDNRTSGTANFTSVPPGEYYFIVKTNSGLENQLSKRLKIVIIPPFWKTLPAFVLYTLIAIFLIWISSRYYSERLKLKNSLLFEKKQRILEHDINEERFRFFTAFSHELKTPLTLILAPVENLLSKKLPNENRKDLIFIYRNAQNLYRSINKLLEFRKAEEGLSQLKNEPVDLPAKMRKLVKNYVPLAKEKEIQIEFSGPIEPKIFIIDIEKMEVILNNLLSNAIKYSDKGGRVKISFSDDETGFQIQVQDSGPGINAKDISHIFEWYYRSESITKKSGTGIGLALSKRFAQLHGGSIEVSSEECRGTIFTVSIPVKMTNLYMEGVSIEELKIENYPIEKLANQKISIKPEIERSLILIIDDNEEILQFLKRIFQPDYDLVFAVNGREGIEKAKRYIPDIIISDVMMPEKSGLYLCSELKNEMATSHIPIILLTAKTAVDNISHGYQEGADDYITKPFNPGLLKTRVKNLLAGREKLKQYFTNKLEPNPNEENSPLVLRKEKLFLKDLNVIILAHMNDNNDSVENIAQGAGMSRTSLYRKLKAITGLNINEYIRNFKIERAAHLIQFENYSVSQASFEVGFGDVKYFRKIFKGKYGKNPSELKQEN</sequence>
<keyword evidence="9" id="KW-0805">Transcription regulation</keyword>
<feature type="domain" description="HTH araC/xylS-type" evidence="13">
    <location>
        <begin position="1270"/>
        <end position="1369"/>
    </location>
</feature>
<evidence type="ECO:0000256" key="9">
    <source>
        <dbReference type="ARBA" id="ARBA00023015"/>
    </source>
</evidence>
<evidence type="ECO:0000256" key="8">
    <source>
        <dbReference type="ARBA" id="ARBA00023012"/>
    </source>
</evidence>
<gene>
    <name evidence="16" type="ORF">C7S20_10135</name>
</gene>
<evidence type="ECO:0000256" key="5">
    <source>
        <dbReference type="ARBA" id="ARBA00022741"/>
    </source>
</evidence>
<dbReference type="Gene3D" id="3.30.565.10">
    <property type="entry name" value="Histidine kinase-like ATPase, C-terminal domain"/>
    <property type="match status" value="1"/>
</dbReference>
<feature type="modified residue" description="4-aspartylphosphate" evidence="11">
    <location>
        <position position="1168"/>
    </location>
</feature>
<dbReference type="Pfam" id="PF07494">
    <property type="entry name" value="Reg_prop"/>
    <property type="match status" value="6"/>
</dbReference>
<dbReference type="CDD" id="cd00075">
    <property type="entry name" value="HATPase"/>
    <property type="match status" value="1"/>
</dbReference>
<dbReference type="PANTHER" id="PTHR43547">
    <property type="entry name" value="TWO-COMPONENT HISTIDINE KINASE"/>
    <property type="match status" value="1"/>
</dbReference>
<dbReference type="InterPro" id="IPR001789">
    <property type="entry name" value="Sig_transdc_resp-reg_receiver"/>
</dbReference>
<dbReference type="InterPro" id="IPR011110">
    <property type="entry name" value="Reg_prop"/>
</dbReference>
<evidence type="ECO:0000256" key="12">
    <source>
        <dbReference type="SAM" id="Phobius"/>
    </source>
</evidence>
<dbReference type="InterPro" id="IPR003661">
    <property type="entry name" value="HisK_dim/P_dom"/>
</dbReference>
<feature type="domain" description="Response regulatory" evidence="15">
    <location>
        <begin position="1120"/>
        <end position="1235"/>
    </location>
</feature>
<evidence type="ECO:0000259" key="14">
    <source>
        <dbReference type="PROSITE" id="PS50109"/>
    </source>
</evidence>
<dbReference type="CDD" id="cd17574">
    <property type="entry name" value="REC_OmpR"/>
    <property type="match status" value="1"/>
</dbReference>
<dbReference type="PROSITE" id="PS50110">
    <property type="entry name" value="RESPONSE_REGULATORY"/>
    <property type="match status" value="1"/>
</dbReference>
<evidence type="ECO:0000313" key="16">
    <source>
        <dbReference type="EMBL" id="AVR45595.1"/>
    </source>
</evidence>
<dbReference type="InterPro" id="IPR009057">
    <property type="entry name" value="Homeodomain-like_sf"/>
</dbReference>
<dbReference type="SUPFAM" id="SSF46689">
    <property type="entry name" value="Homeodomain-like"/>
    <property type="match status" value="1"/>
</dbReference>
<keyword evidence="12" id="KW-0472">Membrane</keyword>
<evidence type="ECO:0000256" key="2">
    <source>
        <dbReference type="ARBA" id="ARBA00012438"/>
    </source>
</evidence>
<dbReference type="SUPFAM" id="SSF55874">
    <property type="entry name" value="ATPase domain of HSP90 chaperone/DNA topoisomerase II/histidine kinase"/>
    <property type="match status" value="1"/>
</dbReference>
<dbReference type="Pfam" id="PF12833">
    <property type="entry name" value="HTH_18"/>
    <property type="match status" value="1"/>
</dbReference>
<dbReference type="SUPFAM" id="SSF52172">
    <property type="entry name" value="CheY-like"/>
    <property type="match status" value="1"/>
</dbReference>
<dbReference type="PRINTS" id="PR00344">
    <property type="entry name" value="BCTRLSENSOR"/>
</dbReference>
<dbReference type="Pfam" id="PF07495">
    <property type="entry name" value="Y_Y_Y"/>
    <property type="match status" value="1"/>
</dbReference>
<dbReference type="GO" id="GO:0043565">
    <property type="term" value="F:sequence-specific DNA binding"/>
    <property type="evidence" value="ECO:0007669"/>
    <property type="project" value="InterPro"/>
</dbReference>
<dbReference type="InterPro" id="IPR036890">
    <property type="entry name" value="HATPase_C_sf"/>
</dbReference>
<dbReference type="Pfam" id="PF02518">
    <property type="entry name" value="HATPase_c"/>
    <property type="match status" value="1"/>
</dbReference>
<dbReference type="InterPro" id="IPR011047">
    <property type="entry name" value="Quinoprotein_ADH-like_sf"/>
</dbReference>
<dbReference type="SMART" id="SM00388">
    <property type="entry name" value="HisKA"/>
    <property type="match status" value="1"/>
</dbReference>
<dbReference type="FunFam" id="3.30.565.10:FF:000037">
    <property type="entry name" value="Hybrid sensor histidine kinase/response regulator"/>
    <property type="match status" value="1"/>
</dbReference>
<keyword evidence="3 11" id="KW-0597">Phosphoprotein</keyword>
<dbReference type="Pfam" id="PF00512">
    <property type="entry name" value="HisKA"/>
    <property type="match status" value="1"/>
</dbReference>
<dbReference type="GO" id="GO:0003700">
    <property type="term" value="F:DNA-binding transcription factor activity"/>
    <property type="evidence" value="ECO:0007669"/>
    <property type="project" value="InterPro"/>
</dbReference>
<keyword evidence="8" id="KW-0902">Two-component regulatory system</keyword>
<evidence type="ECO:0000256" key="4">
    <source>
        <dbReference type="ARBA" id="ARBA00022679"/>
    </source>
</evidence>
<reference evidence="17" key="1">
    <citation type="submission" date="2018-03" db="EMBL/GenBank/DDBJ databases">
        <title>Gramella fulva sp. nov., isolated from a dry surface of tidal flat.</title>
        <authorList>
            <person name="Hwang S.H."/>
            <person name="Hwang W.M."/>
            <person name="Kang K."/>
            <person name="Ahn T.-Y."/>
        </authorList>
    </citation>
    <scope>NUCLEOTIDE SEQUENCE [LARGE SCALE GENOMIC DNA]</scope>
    <source>
        <strain evidence="17">SH35</strain>
    </source>
</reference>
<dbReference type="EMBL" id="CP028136">
    <property type="protein sequence ID" value="AVR45595.1"/>
    <property type="molecule type" value="Genomic_DNA"/>
</dbReference>
<dbReference type="InterPro" id="IPR003594">
    <property type="entry name" value="HATPase_dom"/>
</dbReference>
<proteinExistence type="predicted"/>
<keyword evidence="17" id="KW-1185">Reference proteome</keyword>
<keyword evidence="12" id="KW-0812">Transmembrane</keyword>
<evidence type="ECO:0000313" key="17">
    <source>
        <dbReference type="Proteomes" id="UP000241507"/>
    </source>
</evidence>
<evidence type="ECO:0000256" key="10">
    <source>
        <dbReference type="ARBA" id="ARBA00023163"/>
    </source>
</evidence>
<dbReference type="Gene3D" id="2.130.10.10">
    <property type="entry name" value="YVTN repeat-like/Quinoprotein amine dehydrogenase"/>
    <property type="match status" value="2"/>
</dbReference>
<dbReference type="PROSITE" id="PS50109">
    <property type="entry name" value="HIS_KIN"/>
    <property type="match status" value="1"/>
</dbReference>
<dbReference type="PROSITE" id="PS01124">
    <property type="entry name" value="HTH_ARAC_FAMILY_2"/>
    <property type="match status" value="1"/>
</dbReference>
<evidence type="ECO:0000256" key="3">
    <source>
        <dbReference type="ARBA" id="ARBA00022553"/>
    </source>
</evidence>
<dbReference type="SMART" id="SM00387">
    <property type="entry name" value="HATPase_c"/>
    <property type="match status" value="1"/>
</dbReference>
<dbReference type="SUPFAM" id="SSF63829">
    <property type="entry name" value="Calcium-dependent phosphotriesterase"/>
    <property type="match status" value="1"/>
</dbReference>
<feature type="domain" description="Histidine kinase" evidence="14">
    <location>
        <begin position="868"/>
        <end position="1082"/>
    </location>
</feature>
<dbReference type="SUPFAM" id="SSF50998">
    <property type="entry name" value="Quinoprotein alcohol dehydrogenase-like"/>
    <property type="match status" value="1"/>
</dbReference>
<evidence type="ECO:0000259" key="13">
    <source>
        <dbReference type="PROSITE" id="PS01124"/>
    </source>
</evidence>
<feature type="transmembrane region" description="Helical" evidence="12">
    <location>
        <begin position="21"/>
        <end position="38"/>
    </location>
</feature>
<dbReference type="InterPro" id="IPR011123">
    <property type="entry name" value="Y_Y_Y"/>
</dbReference>
<dbReference type="SMART" id="SM00448">
    <property type="entry name" value="REC"/>
    <property type="match status" value="1"/>
</dbReference>
<keyword evidence="5" id="KW-0547">Nucleotide-binding</keyword>
<accession>A0A2R3Z5Q2</accession>
<dbReference type="PANTHER" id="PTHR43547:SF2">
    <property type="entry name" value="HYBRID SIGNAL TRANSDUCTION HISTIDINE KINASE C"/>
    <property type="match status" value="1"/>
</dbReference>
<evidence type="ECO:0000256" key="7">
    <source>
        <dbReference type="ARBA" id="ARBA00022840"/>
    </source>
</evidence>
<evidence type="ECO:0000256" key="6">
    <source>
        <dbReference type="ARBA" id="ARBA00022777"/>
    </source>
</evidence>
<dbReference type="Gene3D" id="1.10.10.60">
    <property type="entry name" value="Homeodomain-like"/>
    <property type="match status" value="2"/>
</dbReference>
<comment type="catalytic activity">
    <reaction evidence="1">
        <text>ATP + protein L-histidine = ADP + protein N-phospho-L-histidine.</text>
        <dbReference type="EC" id="2.7.13.3"/>
    </reaction>
</comment>